<feature type="region of interest" description="Disordered" evidence="1">
    <location>
        <begin position="103"/>
        <end position="137"/>
    </location>
</feature>
<gene>
    <name evidence="2" type="ORF">chiPu_0008364</name>
</gene>
<evidence type="ECO:0000313" key="3">
    <source>
        <dbReference type="Proteomes" id="UP000287033"/>
    </source>
</evidence>
<dbReference type="AlphaFoldDB" id="A0A401SHU7"/>
<accession>A0A401SHU7</accession>
<dbReference type="STRING" id="137246.A0A401SHU7"/>
<sequence length="137" mass="15509">MFRHQFLFEPLTSHAWNQDRTQKVLNPKNHGVHLYKKSGNQRIENHELKEHNGQIIGQEILQPTETNSTTWSAPVCVCTRTPARRDACARPEPALVRARGCRSRIPTVPSPPGDRIRVDCPESANSNPITDSPRQVL</sequence>
<comment type="caution">
    <text evidence="2">The sequence shown here is derived from an EMBL/GenBank/DDBJ whole genome shotgun (WGS) entry which is preliminary data.</text>
</comment>
<proteinExistence type="predicted"/>
<dbReference type="EMBL" id="BEZZ01000273">
    <property type="protein sequence ID" value="GCC29920.1"/>
    <property type="molecule type" value="Genomic_DNA"/>
</dbReference>
<evidence type="ECO:0000313" key="2">
    <source>
        <dbReference type="EMBL" id="GCC29920.1"/>
    </source>
</evidence>
<protein>
    <submittedName>
        <fullName evidence="2">Uncharacterized protein</fullName>
    </submittedName>
</protein>
<organism evidence="2 3">
    <name type="scientific">Chiloscyllium punctatum</name>
    <name type="common">Brownbanded bambooshark</name>
    <name type="synonym">Hemiscyllium punctatum</name>
    <dbReference type="NCBI Taxonomy" id="137246"/>
    <lineage>
        <taxon>Eukaryota</taxon>
        <taxon>Metazoa</taxon>
        <taxon>Chordata</taxon>
        <taxon>Craniata</taxon>
        <taxon>Vertebrata</taxon>
        <taxon>Chondrichthyes</taxon>
        <taxon>Elasmobranchii</taxon>
        <taxon>Galeomorphii</taxon>
        <taxon>Galeoidea</taxon>
        <taxon>Orectolobiformes</taxon>
        <taxon>Hemiscylliidae</taxon>
        <taxon>Chiloscyllium</taxon>
    </lineage>
</organism>
<dbReference type="Gene3D" id="2.130.10.10">
    <property type="entry name" value="YVTN repeat-like/Quinoprotein amine dehydrogenase"/>
    <property type="match status" value="1"/>
</dbReference>
<dbReference type="InterPro" id="IPR015943">
    <property type="entry name" value="WD40/YVTN_repeat-like_dom_sf"/>
</dbReference>
<feature type="compositionally biased region" description="Polar residues" evidence="1">
    <location>
        <begin position="123"/>
        <end position="137"/>
    </location>
</feature>
<dbReference type="OrthoDB" id="406844at2759"/>
<dbReference type="Proteomes" id="UP000287033">
    <property type="component" value="Unassembled WGS sequence"/>
</dbReference>
<reference evidence="2 3" key="1">
    <citation type="journal article" date="2018" name="Nat. Ecol. Evol.">
        <title>Shark genomes provide insights into elasmobranch evolution and the origin of vertebrates.</title>
        <authorList>
            <person name="Hara Y"/>
            <person name="Yamaguchi K"/>
            <person name="Onimaru K"/>
            <person name="Kadota M"/>
            <person name="Koyanagi M"/>
            <person name="Keeley SD"/>
            <person name="Tatsumi K"/>
            <person name="Tanaka K"/>
            <person name="Motone F"/>
            <person name="Kageyama Y"/>
            <person name="Nozu R"/>
            <person name="Adachi N"/>
            <person name="Nishimura O"/>
            <person name="Nakagawa R"/>
            <person name="Tanegashima C"/>
            <person name="Kiyatake I"/>
            <person name="Matsumoto R"/>
            <person name="Murakumo K"/>
            <person name="Nishida K"/>
            <person name="Terakita A"/>
            <person name="Kuratani S"/>
            <person name="Sato K"/>
            <person name="Hyodo S Kuraku.S."/>
        </authorList>
    </citation>
    <scope>NUCLEOTIDE SEQUENCE [LARGE SCALE GENOMIC DNA]</scope>
</reference>
<keyword evidence="3" id="KW-1185">Reference proteome</keyword>
<evidence type="ECO:0000256" key="1">
    <source>
        <dbReference type="SAM" id="MobiDB-lite"/>
    </source>
</evidence>
<name>A0A401SHU7_CHIPU</name>